<dbReference type="SUPFAM" id="SSF53300">
    <property type="entry name" value="vWA-like"/>
    <property type="match status" value="1"/>
</dbReference>
<proteinExistence type="predicted"/>
<dbReference type="PANTHER" id="PTHR22550">
    <property type="entry name" value="SPORE GERMINATION PROTEIN"/>
    <property type="match status" value="1"/>
</dbReference>
<organism evidence="2 3">
    <name type="scientific">Coralloluteibacterium thermophilum</name>
    <dbReference type="NCBI Taxonomy" id="2707049"/>
    <lineage>
        <taxon>Bacteria</taxon>
        <taxon>Pseudomonadati</taxon>
        <taxon>Pseudomonadota</taxon>
        <taxon>Gammaproteobacteria</taxon>
        <taxon>Lysobacterales</taxon>
        <taxon>Lysobacteraceae</taxon>
        <taxon>Coralloluteibacterium</taxon>
    </lineage>
</organism>
<dbReference type="PROSITE" id="PS50234">
    <property type="entry name" value="VWFA"/>
    <property type="match status" value="1"/>
</dbReference>
<comment type="caution">
    <text evidence="2">The sequence shown here is derived from an EMBL/GenBank/DDBJ whole genome shotgun (WGS) entry which is preliminary data.</text>
</comment>
<dbReference type="Pfam" id="PF00092">
    <property type="entry name" value="VWA"/>
    <property type="match status" value="1"/>
</dbReference>
<protein>
    <submittedName>
        <fullName evidence="2">VWA domain-containing protein</fullName>
    </submittedName>
</protein>
<dbReference type="InterPro" id="IPR002035">
    <property type="entry name" value="VWF_A"/>
</dbReference>
<dbReference type="InterPro" id="IPR036465">
    <property type="entry name" value="vWFA_dom_sf"/>
</dbReference>
<gene>
    <name evidence="2" type="ORF">ACFO3Q_14625</name>
</gene>
<sequence>MNALAGIVLAWPWLLLALPLPLLVARLLPAAPDAGAALRVPYAQRLAGLGEPARARHLRLAWLPLLAWALLCVAAARPQRLGEVVQPPQSARDLMLAVDLSGSMSEPDMQLGGRPVERLAAAKAVLGDFLDRRQGDRVGLILFGERAYAVTPLTLDLETVRQQLADSVVALAGRETAIGDAIGLAVKRLREQPEGQRVLILLTDGVNNAGALEPAKAAELAAVAGVRVHTIGFGGEGGGLGALFGMRMPGGADAIDEEALREVAELTGGRYFRARDTQELAGIYAELDRIEPVEREGEIQRPRDELYAWPLGLALALAASGLLLRRPRAGGGA</sequence>
<evidence type="ECO:0000259" key="1">
    <source>
        <dbReference type="PROSITE" id="PS50234"/>
    </source>
</evidence>
<reference evidence="3" key="1">
    <citation type="journal article" date="2019" name="Int. J. Syst. Evol. Microbiol.">
        <title>The Global Catalogue of Microorganisms (GCM) 10K type strain sequencing project: providing services to taxonomists for standard genome sequencing and annotation.</title>
        <authorList>
            <consortium name="The Broad Institute Genomics Platform"/>
            <consortium name="The Broad Institute Genome Sequencing Center for Infectious Disease"/>
            <person name="Wu L."/>
            <person name="Ma J."/>
        </authorList>
    </citation>
    <scope>NUCLEOTIDE SEQUENCE [LARGE SCALE GENOMIC DNA]</scope>
    <source>
        <strain evidence="3">CGMCC 1.13574</strain>
    </source>
</reference>
<keyword evidence="3" id="KW-1185">Reference proteome</keyword>
<dbReference type="PANTHER" id="PTHR22550:SF18">
    <property type="entry name" value="VWFA DOMAIN-CONTAINING PROTEIN"/>
    <property type="match status" value="1"/>
</dbReference>
<dbReference type="Gene3D" id="3.40.50.410">
    <property type="entry name" value="von Willebrand factor, type A domain"/>
    <property type="match status" value="1"/>
</dbReference>
<dbReference type="SMART" id="SM00327">
    <property type="entry name" value="VWA"/>
    <property type="match status" value="1"/>
</dbReference>
<dbReference type="CDD" id="cd01467">
    <property type="entry name" value="vWA_BatA_type"/>
    <property type="match status" value="1"/>
</dbReference>
<dbReference type="InterPro" id="IPR050768">
    <property type="entry name" value="UPF0353/GerABKA_families"/>
</dbReference>
<dbReference type="EMBL" id="JBHSGG010000043">
    <property type="protein sequence ID" value="MFC4729402.1"/>
    <property type="molecule type" value="Genomic_DNA"/>
</dbReference>
<accession>A0ABV9NM09</accession>
<dbReference type="InterPro" id="IPR033881">
    <property type="entry name" value="vWA_BatA_type"/>
</dbReference>
<dbReference type="RefSeq" id="WP_377005471.1">
    <property type="nucleotide sequence ID" value="NZ_JBHSGG010000043.1"/>
</dbReference>
<feature type="domain" description="VWFA" evidence="1">
    <location>
        <begin position="93"/>
        <end position="287"/>
    </location>
</feature>
<name>A0ABV9NM09_9GAMM</name>
<dbReference type="Proteomes" id="UP001595892">
    <property type="component" value="Unassembled WGS sequence"/>
</dbReference>
<evidence type="ECO:0000313" key="2">
    <source>
        <dbReference type="EMBL" id="MFC4729402.1"/>
    </source>
</evidence>
<evidence type="ECO:0000313" key="3">
    <source>
        <dbReference type="Proteomes" id="UP001595892"/>
    </source>
</evidence>